<comment type="caution">
    <text evidence="1">The sequence shown here is derived from an EMBL/GenBank/DDBJ whole genome shotgun (WGS) entry which is preliminary data.</text>
</comment>
<name>A0A843VMG7_COLES</name>
<keyword evidence="2" id="KW-1185">Reference proteome</keyword>
<dbReference type="Proteomes" id="UP000652761">
    <property type="component" value="Unassembled WGS sequence"/>
</dbReference>
<gene>
    <name evidence="1" type="ORF">Taro_027039</name>
</gene>
<organism evidence="1 2">
    <name type="scientific">Colocasia esculenta</name>
    <name type="common">Wild taro</name>
    <name type="synonym">Arum esculentum</name>
    <dbReference type="NCBI Taxonomy" id="4460"/>
    <lineage>
        <taxon>Eukaryota</taxon>
        <taxon>Viridiplantae</taxon>
        <taxon>Streptophyta</taxon>
        <taxon>Embryophyta</taxon>
        <taxon>Tracheophyta</taxon>
        <taxon>Spermatophyta</taxon>
        <taxon>Magnoliopsida</taxon>
        <taxon>Liliopsida</taxon>
        <taxon>Araceae</taxon>
        <taxon>Aroideae</taxon>
        <taxon>Colocasieae</taxon>
        <taxon>Colocasia</taxon>
    </lineage>
</organism>
<reference evidence="1" key="1">
    <citation type="submission" date="2017-07" db="EMBL/GenBank/DDBJ databases">
        <title>Taro Niue Genome Assembly and Annotation.</title>
        <authorList>
            <person name="Atibalentja N."/>
            <person name="Keating K."/>
            <person name="Fields C.J."/>
        </authorList>
    </citation>
    <scope>NUCLEOTIDE SEQUENCE</scope>
    <source>
        <strain evidence="1">Niue_2</strain>
        <tissue evidence="1">Leaf</tissue>
    </source>
</reference>
<evidence type="ECO:0000313" key="1">
    <source>
        <dbReference type="EMBL" id="MQL94384.1"/>
    </source>
</evidence>
<proteinExistence type="predicted"/>
<accession>A0A843VMG7</accession>
<dbReference type="AlphaFoldDB" id="A0A843VMG7"/>
<sequence>MLQQGSTNSFELAVCRLSSLPTHQFSMTLPTQLAADSAAWPTQQPADSLRTIDLKTFDSRRQNTCCHFGGWHACAMQIADASLVTIASVAFDGIWISNMHP</sequence>
<evidence type="ECO:0000313" key="2">
    <source>
        <dbReference type="Proteomes" id="UP000652761"/>
    </source>
</evidence>
<protein>
    <submittedName>
        <fullName evidence="1">Uncharacterized protein</fullName>
    </submittedName>
</protein>
<dbReference type="EMBL" id="NMUH01001666">
    <property type="protein sequence ID" value="MQL94384.1"/>
    <property type="molecule type" value="Genomic_DNA"/>
</dbReference>